<evidence type="ECO:0000313" key="4">
    <source>
        <dbReference type="Proteomes" id="UP001161388"/>
    </source>
</evidence>
<dbReference type="InterPro" id="IPR045190">
    <property type="entry name" value="MCCB/AccD1-like"/>
</dbReference>
<name>A0ABQ5VQF8_9RHOB</name>
<dbReference type="PANTHER" id="PTHR22855">
    <property type="entry name" value="ACETYL, PROPIONYL, PYRUVATE, AND GLUTACONYL CARBOXYLASE-RELATED"/>
    <property type="match status" value="1"/>
</dbReference>
<dbReference type="PANTHER" id="PTHR22855:SF46">
    <property type="entry name" value="METHYLCROTONOYL-COA CARBOXYLASE"/>
    <property type="match status" value="1"/>
</dbReference>
<dbReference type="RefSeq" id="WP_284376450.1">
    <property type="nucleotide sequence ID" value="NZ_BSNL01000007.1"/>
</dbReference>
<keyword evidence="4" id="KW-1185">Reference proteome</keyword>
<sequence length="536" mass="57085">MTVLDAAAPRNSKEIKVNRDAHLALLNNIRALEEKVVQNSARATERMRKRGQLLPRERVSLLLDRNTEFLELSTLCGIGMHDDDGVDKVLGAGVIAGIGEISGRRVMVMANDAGIAGGAMHPMGIQKIVRAQEIALKNRLPYIQLVESAGANLALQAELFVEGGRQFANLARLSAAGIPVIAVVHGSSTAGGAYQPGMSDYVITVRGRSKIFLAGPPLLRAATGEIAEDEVLGGAEMHANITGLAEYMAENDRDALRLARELVMTVVPAVTVPQKTARAPLRPSDDIFAIAQADYREPYDLRQVIARVVDGSQFLEFKAGFGVATLCGHASIGGHEIGIIGNNGPIDSAGANKAAHFILSCCQSGTPIVFLQNTTGFMVGTDAEASGIVKHGSKLIQAVTNATVPKLTIQMGGAFGAGAYAMCGRAFDPSFIFSWPTNRLAVMGGEQAAKVMTIVAEDSARARNTEPDYPKMEARASAIRASYDHESTALFATARLWDDGIIDPRDTRAVLLHCLETIALGQERTLNPSTFGTARY</sequence>
<dbReference type="SUPFAM" id="SSF52096">
    <property type="entry name" value="ClpP/crotonase"/>
    <property type="match status" value="2"/>
</dbReference>
<dbReference type="InterPro" id="IPR029045">
    <property type="entry name" value="ClpP/crotonase-like_dom_sf"/>
</dbReference>
<evidence type="ECO:0000313" key="3">
    <source>
        <dbReference type="EMBL" id="GLQ29201.1"/>
    </source>
</evidence>
<dbReference type="PROSITE" id="PS50989">
    <property type="entry name" value="COA_CT_CTER"/>
    <property type="match status" value="2"/>
</dbReference>
<dbReference type="InterPro" id="IPR011763">
    <property type="entry name" value="COA_CT_C"/>
</dbReference>
<reference evidence="3" key="2">
    <citation type="submission" date="2023-01" db="EMBL/GenBank/DDBJ databases">
        <title>Draft genome sequence of Sulfitobacter pacificus strain NBRC 109915.</title>
        <authorList>
            <person name="Sun Q."/>
            <person name="Mori K."/>
        </authorList>
    </citation>
    <scope>NUCLEOTIDE SEQUENCE</scope>
    <source>
        <strain evidence="3">NBRC 109915</strain>
    </source>
</reference>
<feature type="domain" description="CoA carboxyltransferase C-terminal" evidence="2">
    <location>
        <begin position="279"/>
        <end position="517"/>
    </location>
</feature>
<feature type="domain" description="CoA carboxyltransferase C-terminal" evidence="2">
    <location>
        <begin position="39"/>
        <end position="287"/>
    </location>
</feature>
<dbReference type="EMBL" id="BSNL01000007">
    <property type="protein sequence ID" value="GLQ29201.1"/>
    <property type="molecule type" value="Genomic_DNA"/>
</dbReference>
<organism evidence="3 4">
    <name type="scientific">Sulfitobacter pacificus</name>
    <dbReference type="NCBI Taxonomy" id="1499314"/>
    <lineage>
        <taxon>Bacteria</taxon>
        <taxon>Pseudomonadati</taxon>
        <taxon>Pseudomonadota</taxon>
        <taxon>Alphaproteobacteria</taxon>
        <taxon>Rhodobacterales</taxon>
        <taxon>Roseobacteraceae</taxon>
        <taxon>Sulfitobacter</taxon>
    </lineage>
</organism>
<feature type="domain" description="CoA carboxyltransferase N-terminal" evidence="1">
    <location>
        <begin position="10"/>
        <end position="278"/>
    </location>
</feature>
<dbReference type="PROSITE" id="PS50980">
    <property type="entry name" value="COA_CT_NTER"/>
    <property type="match status" value="1"/>
</dbReference>
<accession>A0ABQ5VQF8</accession>
<dbReference type="Pfam" id="PF01039">
    <property type="entry name" value="Carboxyl_trans"/>
    <property type="match status" value="1"/>
</dbReference>
<comment type="caution">
    <text evidence="3">The sequence shown here is derived from an EMBL/GenBank/DDBJ whole genome shotgun (WGS) entry which is preliminary data.</text>
</comment>
<protein>
    <submittedName>
        <fullName evidence="3">Acetyl-CoA carboxylase carboxyltransferase subunit</fullName>
    </submittedName>
</protein>
<dbReference type="InterPro" id="IPR034733">
    <property type="entry name" value="AcCoA_carboxyl_beta"/>
</dbReference>
<evidence type="ECO:0000259" key="1">
    <source>
        <dbReference type="PROSITE" id="PS50980"/>
    </source>
</evidence>
<dbReference type="InterPro" id="IPR011762">
    <property type="entry name" value="COA_CT_N"/>
</dbReference>
<proteinExistence type="predicted"/>
<dbReference type="Gene3D" id="3.90.226.10">
    <property type="entry name" value="2-enoyl-CoA Hydratase, Chain A, domain 1"/>
    <property type="match status" value="2"/>
</dbReference>
<gene>
    <name evidence="3" type="primary">atuC</name>
    <name evidence="3" type="ORF">GCM10007927_40040</name>
</gene>
<reference evidence="3" key="1">
    <citation type="journal article" date="2014" name="Int. J. Syst. Evol. Microbiol.">
        <title>Complete genome of a new Firmicutes species belonging to the dominant human colonic microbiota ('Ruminococcus bicirculans') reveals two chromosomes and a selective capacity to utilize plant glucans.</title>
        <authorList>
            <consortium name="NISC Comparative Sequencing Program"/>
            <person name="Wegmann U."/>
            <person name="Louis P."/>
            <person name="Goesmann A."/>
            <person name="Henrissat B."/>
            <person name="Duncan S.H."/>
            <person name="Flint H.J."/>
        </authorList>
    </citation>
    <scope>NUCLEOTIDE SEQUENCE</scope>
    <source>
        <strain evidence="3">NBRC 109915</strain>
    </source>
</reference>
<dbReference type="Proteomes" id="UP001161388">
    <property type="component" value="Unassembled WGS sequence"/>
</dbReference>
<evidence type="ECO:0000259" key="2">
    <source>
        <dbReference type="PROSITE" id="PS50989"/>
    </source>
</evidence>